<sequence>MKKSALLGAYQNLFTILLVLGIFMLLASFGKALTGKGRSLVQKEQAPKAQFAQDPAPVLALPQPPAEPVGR</sequence>
<dbReference type="Proteomes" id="UP000288943">
    <property type="component" value="Chromosome"/>
</dbReference>
<feature type="compositionally biased region" description="Pro residues" evidence="1">
    <location>
        <begin position="62"/>
        <end position="71"/>
    </location>
</feature>
<evidence type="ECO:0000313" key="4">
    <source>
        <dbReference type="Proteomes" id="UP000288943"/>
    </source>
</evidence>
<keyword evidence="2" id="KW-1133">Transmembrane helix</keyword>
<protein>
    <submittedName>
        <fullName evidence="3">Uncharacterized protein</fullName>
    </submittedName>
</protein>
<evidence type="ECO:0000313" key="3">
    <source>
        <dbReference type="EMBL" id="QAV16316.1"/>
    </source>
</evidence>
<name>A0A410WPH2_9BACL</name>
<feature type="transmembrane region" description="Helical" evidence="2">
    <location>
        <begin position="12"/>
        <end position="33"/>
    </location>
</feature>
<accession>A0A410WPH2</accession>
<evidence type="ECO:0000256" key="1">
    <source>
        <dbReference type="SAM" id="MobiDB-lite"/>
    </source>
</evidence>
<dbReference type="KEGG" id="pchi:PC41400_00795"/>
<feature type="compositionally biased region" description="Low complexity" evidence="1">
    <location>
        <begin position="52"/>
        <end position="61"/>
    </location>
</feature>
<evidence type="ECO:0000256" key="2">
    <source>
        <dbReference type="SAM" id="Phobius"/>
    </source>
</evidence>
<keyword evidence="2" id="KW-0812">Transmembrane</keyword>
<reference evidence="3 4" key="1">
    <citation type="submission" date="2018-01" db="EMBL/GenBank/DDBJ databases">
        <title>The whole genome sequencing and assembly of Paenibacillus chitinolyticus KCCM 41400 strain.</title>
        <authorList>
            <person name="Kim J.-Y."/>
            <person name="Park M.-K."/>
            <person name="Lee Y.-J."/>
            <person name="Yi H."/>
            <person name="Bahn Y.-S."/>
            <person name="Kim J.F."/>
            <person name="Lee D.-W."/>
        </authorList>
    </citation>
    <scope>NUCLEOTIDE SEQUENCE [LARGE SCALE GENOMIC DNA]</scope>
    <source>
        <strain evidence="3 4">KCCM 41400</strain>
    </source>
</reference>
<keyword evidence="2" id="KW-0472">Membrane</keyword>
<organism evidence="3 4">
    <name type="scientific">Paenibacillus chitinolyticus</name>
    <dbReference type="NCBI Taxonomy" id="79263"/>
    <lineage>
        <taxon>Bacteria</taxon>
        <taxon>Bacillati</taxon>
        <taxon>Bacillota</taxon>
        <taxon>Bacilli</taxon>
        <taxon>Bacillales</taxon>
        <taxon>Paenibacillaceae</taxon>
        <taxon>Paenibacillus</taxon>
    </lineage>
</organism>
<feature type="region of interest" description="Disordered" evidence="1">
    <location>
        <begin position="45"/>
        <end position="71"/>
    </location>
</feature>
<dbReference type="AlphaFoldDB" id="A0A410WPH2"/>
<proteinExistence type="predicted"/>
<dbReference type="EMBL" id="CP026520">
    <property type="protein sequence ID" value="QAV16316.1"/>
    <property type="molecule type" value="Genomic_DNA"/>
</dbReference>
<gene>
    <name evidence="3" type="ORF">PC41400_00795</name>
</gene>